<dbReference type="SUPFAM" id="SSF52540">
    <property type="entry name" value="P-loop containing nucleoside triphosphate hydrolases"/>
    <property type="match status" value="1"/>
</dbReference>
<protein>
    <submittedName>
        <fullName evidence="2">ATPase</fullName>
    </submittedName>
</protein>
<comment type="caution">
    <text evidence="2">The sequence shown here is derived from an EMBL/GenBank/DDBJ whole genome shotgun (WGS) entry which is preliminary data.</text>
</comment>
<dbReference type="Gene3D" id="3.40.50.300">
    <property type="entry name" value="P-loop containing nucleotide triphosphate hydrolases"/>
    <property type="match status" value="1"/>
</dbReference>
<dbReference type="OrthoDB" id="9151999at2"/>
<dbReference type="STRING" id="1048983.EL17_13730"/>
<dbReference type="EMBL" id="JMIH01000022">
    <property type="protein sequence ID" value="KEO73396.1"/>
    <property type="molecule type" value="Genomic_DNA"/>
</dbReference>
<dbReference type="PANTHER" id="PTHR37512">
    <property type="entry name" value="TRIFUNCTIONAL NAD BIOSYNTHESIS/REGULATOR PROTEIN NADR"/>
    <property type="match status" value="1"/>
</dbReference>
<gene>
    <name evidence="2" type="ORF">EL17_13730</name>
</gene>
<dbReference type="InterPro" id="IPR052735">
    <property type="entry name" value="NAD_biosynth-regulator"/>
</dbReference>
<dbReference type="AlphaFoldDB" id="A0A074KTU3"/>
<organism evidence="2 3">
    <name type="scientific">Anditalea andensis</name>
    <dbReference type="NCBI Taxonomy" id="1048983"/>
    <lineage>
        <taxon>Bacteria</taxon>
        <taxon>Pseudomonadati</taxon>
        <taxon>Bacteroidota</taxon>
        <taxon>Cytophagia</taxon>
        <taxon>Cytophagales</taxon>
        <taxon>Cytophagaceae</taxon>
        <taxon>Anditalea</taxon>
    </lineage>
</organism>
<evidence type="ECO:0000313" key="2">
    <source>
        <dbReference type="EMBL" id="KEO73396.1"/>
    </source>
</evidence>
<evidence type="ECO:0000313" key="3">
    <source>
        <dbReference type="Proteomes" id="UP000027821"/>
    </source>
</evidence>
<reference evidence="2 3" key="1">
    <citation type="submission" date="2014-04" db="EMBL/GenBank/DDBJ databases">
        <title>Characterization and application of a salt tolerant electro-active bacterium.</title>
        <authorList>
            <person name="Yang L."/>
            <person name="Wei S."/>
            <person name="Tay Q.X.M."/>
        </authorList>
    </citation>
    <scope>NUCLEOTIDE SEQUENCE [LARGE SCALE GENOMIC DNA]</scope>
    <source>
        <strain evidence="2 3">LY1</strain>
    </source>
</reference>
<name>A0A074KTU3_9BACT</name>
<accession>A0A074KTU3</accession>
<evidence type="ECO:0000259" key="1">
    <source>
        <dbReference type="Pfam" id="PF13521"/>
    </source>
</evidence>
<dbReference type="Pfam" id="PF13521">
    <property type="entry name" value="AAA_28"/>
    <property type="match status" value="1"/>
</dbReference>
<proteinExistence type="predicted"/>
<dbReference type="InterPro" id="IPR038727">
    <property type="entry name" value="NadR/Ttd14_AAA_dom"/>
</dbReference>
<dbReference type="Proteomes" id="UP000027821">
    <property type="component" value="Unassembled WGS sequence"/>
</dbReference>
<sequence>MSMPFKIVIIGPESTGKSTLSAALASHYQEPWVKEYARDYIDGLQRPYEYEDLLLIAQGQLALEDDGEAHADRFLFCDTDLHVLKIWSQHKYGKTHPWILEHINRRKYDLYLLTDIDIPWEDDPQREHPDQEMRQYFMDIYRTTIAHTNIPYIILSGNPTKRVKDAINFIRKNFKL</sequence>
<dbReference type="InterPro" id="IPR027417">
    <property type="entry name" value="P-loop_NTPase"/>
</dbReference>
<feature type="domain" description="NadR/Ttd14 AAA" evidence="1">
    <location>
        <begin position="6"/>
        <end position="161"/>
    </location>
</feature>
<dbReference type="eggNOG" id="COG3172">
    <property type="taxonomic scope" value="Bacteria"/>
</dbReference>
<keyword evidence="3" id="KW-1185">Reference proteome</keyword>
<dbReference type="PANTHER" id="PTHR37512:SF1">
    <property type="entry name" value="NADR_TTD14 AAA DOMAIN-CONTAINING PROTEIN"/>
    <property type="match status" value="1"/>
</dbReference>